<feature type="compositionally biased region" description="Low complexity" evidence="1">
    <location>
        <begin position="1"/>
        <end position="14"/>
    </location>
</feature>
<dbReference type="AlphaFoldDB" id="A0A8S1EDN1"/>
<evidence type="ECO:0000256" key="1">
    <source>
        <dbReference type="SAM" id="MobiDB-lite"/>
    </source>
</evidence>
<comment type="caution">
    <text evidence="2">The sequence shown here is derived from an EMBL/GenBank/DDBJ whole genome shotgun (WGS) entry which is preliminary data.</text>
</comment>
<organism evidence="2 3">
    <name type="scientific">Caenorhabditis bovis</name>
    <dbReference type="NCBI Taxonomy" id="2654633"/>
    <lineage>
        <taxon>Eukaryota</taxon>
        <taxon>Metazoa</taxon>
        <taxon>Ecdysozoa</taxon>
        <taxon>Nematoda</taxon>
        <taxon>Chromadorea</taxon>
        <taxon>Rhabditida</taxon>
        <taxon>Rhabditina</taxon>
        <taxon>Rhabditomorpha</taxon>
        <taxon>Rhabditoidea</taxon>
        <taxon>Rhabditidae</taxon>
        <taxon>Peloderinae</taxon>
        <taxon>Caenorhabditis</taxon>
    </lineage>
</organism>
<dbReference type="EMBL" id="CADEPM010000002">
    <property type="protein sequence ID" value="CAB3400161.1"/>
    <property type="molecule type" value="Genomic_DNA"/>
</dbReference>
<name>A0A8S1EDN1_9PELO</name>
<dbReference type="Proteomes" id="UP000494206">
    <property type="component" value="Unassembled WGS sequence"/>
</dbReference>
<keyword evidence="3" id="KW-1185">Reference proteome</keyword>
<protein>
    <submittedName>
        <fullName evidence="2">Uncharacterized protein</fullName>
    </submittedName>
</protein>
<proteinExistence type="predicted"/>
<reference evidence="2 3" key="1">
    <citation type="submission" date="2020-04" db="EMBL/GenBank/DDBJ databases">
        <authorList>
            <person name="Laetsch R D."/>
            <person name="Stevens L."/>
            <person name="Kumar S."/>
            <person name="Blaxter L. M."/>
        </authorList>
    </citation>
    <scope>NUCLEOTIDE SEQUENCE [LARGE SCALE GENOMIC DNA]</scope>
</reference>
<accession>A0A8S1EDN1</accession>
<sequence length="208" mass="23975">MSSRGQKAKAGSSSSKKRKQRKLEYRLRRKNSVLMANFREEFTTPGGLQRSWSCVELGKTQCRETTSTKRVSFSLRTPTNSVENLESLPNPKKEPRSILRSNTSFLGGKDSLTHMDFDTFSAWRRGSKMSDDVVRFQQCSVPTLEEMKRKQKRKENDEENHTAISEDDWWIVKVFKLGITSCFNRRSVNPDPPETINVDSLINMIIAY</sequence>
<gene>
    <name evidence="2" type="ORF">CBOVIS_LOCUS3160</name>
</gene>
<feature type="compositionally biased region" description="Basic residues" evidence="1">
    <location>
        <begin position="15"/>
        <end position="25"/>
    </location>
</feature>
<evidence type="ECO:0000313" key="2">
    <source>
        <dbReference type="EMBL" id="CAB3400161.1"/>
    </source>
</evidence>
<evidence type="ECO:0000313" key="3">
    <source>
        <dbReference type="Proteomes" id="UP000494206"/>
    </source>
</evidence>
<feature type="region of interest" description="Disordered" evidence="1">
    <location>
        <begin position="1"/>
        <end position="25"/>
    </location>
</feature>
<dbReference type="OrthoDB" id="5782970at2759"/>